<evidence type="ECO:0000313" key="2">
    <source>
        <dbReference type="Proteomes" id="UP000660380"/>
    </source>
</evidence>
<protein>
    <recommendedName>
        <fullName evidence="3">DUF559 domain-containing protein</fullName>
    </recommendedName>
</protein>
<dbReference type="EMBL" id="JACJTA010000008">
    <property type="protein sequence ID" value="MBD2604062.1"/>
    <property type="molecule type" value="Genomic_DNA"/>
</dbReference>
<evidence type="ECO:0000313" key="1">
    <source>
        <dbReference type="EMBL" id="MBD2604062.1"/>
    </source>
</evidence>
<keyword evidence="2" id="KW-1185">Reference proteome</keyword>
<reference evidence="1 2" key="1">
    <citation type="journal article" date="2020" name="ISME J.">
        <title>Comparative genomics reveals insights into cyanobacterial evolution and habitat adaptation.</title>
        <authorList>
            <person name="Chen M.Y."/>
            <person name="Teng W.K."/>
            <person name="Zhao L."/>
            <person name="Hu C.X."/>
            <person name="Zhou Y.K."/>
            <person name="Han B.P."/>
            <person name="Song L.R."/>
            <person name="Shu W.S."/>
        </authorList>
    </citation>
    <scope>NUCLEOTIDE SEQUENCE [LARGE SCALE GENOMIC DNA]</scope>
    <source>
        <strain evidence="1 2">FACHB-248</strain>
    </source>
</reference>
<comment type="caution">
    <text evidence="1">The sequence shown here is derived from an EMBL/GenBank/DDBJ whole genome shotgun (WGS) entry which is preliminary data.</text>
</comment>
<organism evidence="1 2">
    <name type="scientific">Scytonema hofmannii FACHB-248</name>
    <dbReference type="NCBI Taxonomy" id="1842502"/>
    <lineage>
        <taxon>Bacteria</taxon>
        <taxon>Bacillati</taxon>
        <taxon>Cyanobacteriota</taxon>
        <taxon>Cyanophyceae</taxon>
        <taxon>Nostocales</taxon>
        <taxon>Scytonemataceae</taxon>
        <taxon>Scytonema</taxon>
    </lineage>
</organism>
<dbReference type="Proteomes" id="UP000660380">
    <property type="component" value="Unassembled WGS sequence"/>
</dbReference>
<sequence>MTKSSLPVPSFPQIFVPQLVRDNKFAPVTAPSGTGDAPIGASEKLFENVLKHYFGEGLVLPQQKMLPTGHDLHYTADFLIVEPTTGLHLDVEVDEPISFATGKPTHCVGEDDYRNKCFVEANWVVVRFAEEQVSSQPERCALVIATAIAKLTGNTIYEEKLRHAGRVDAIKQWTPRQATKLKKGNYRQGYLAKRN</sequence>
<accession>A0ABR8GL01</accession>
<proteinExistence type="predicted"/>
<evidence type="ECO:0008006" key="3">
    <source>
        <dbReference type="Google" id="ProtNLM"/>
    </source>
</evidence>
<gene>
    <name evidence="1" type="ORF">H6G81_05865</name>
</gene>
<name>A0ABR8GL01_9CYAN</name>
<dbReference type="RefSeq" id="WP_029631237.1">
    <property type="nucleotide sequence ID" value="NZ_JACJTA010000008.1"/>
</dbReference>